<accession>A0ABV4ZU24</accession>
<dbReference type="InterPro" id="IPR003439">
    <property type="entry name" value="ABC_transporter-like_ATP-bd"/>
</dbReference>
<sequence>MPVTLHEVTADYPGGHRALHGISATLPAGAVTALTGPNGSGKSTLLNLLAGTLSPTTGTISYERPCRPAYVVQRSAVPDALPLTVRETVTMGRWAERGHWRRLTRADRAVVDDCLARLGIEDLSHRQLGDLSGGQRQRTLIAQALAQRSPLLLLDEPTAALDAAAQRQITDTLTRIATEDGTTVVHATHHPAEAAAADHTLTLAAGHLC</sequence>
<dbReference type="InterPro" id="IPR047748">
    <property type="entry name" value="AztA-like"/>
</dbReference>
<proteinExistence type="inferred from homology"/>
<comment type="similarity">
    <text evidence="1">Belongs to the ABC transporter superfamily.</text>
</comment>
<comment type="caution">
    <text evidence="6">The sequence shown here is derived from an EMBL/GenBank/DDBJ whole genome shotgun (WGS) entry which is preliminary data.</text>
</comment>
<reference evidence="6 7" key="1">
    <citation type="submission" date="2024-09" db="EMBL/GenBank/DDBJ databases">
        <title>Draft genome sequence of multifaceted antimicrobials producing Streptomyces sp. strain FH1.</title>
        <authorList>
            <person name="Hassan F."/>
            <person name="Ali H."/>
            <person name="Hassan N."/>
            <person name="Nawaz A."/>
        </authorList>
    </citation>
    <scope>NUCLEOTIDE SEQUENCE [LARGE SCALE GENOMIC DNA]</scope>
    <source>
        <strain evidence="6 7">FH1</strain>
    </source>
</reference>
<dbReference type="PROSITE" id="PS50893">
    <property type="entry name" value="ABC_TRANSPORTER_2"/>
    <property type="match status" value="1"/>
</dbReference>
<dbReference type="SUPFAM" id="SSF52540">
    <property type="entry name" value="P-loop containing nucleoside triphosphate hydrolases"/>
    <property type="match status" value="1"/>
</dbReference>
<dbReference type="EMBL" id="JBHGBT010000040">
    <property type="protein sequence ID" value="MFB4197627.1"/>
    <property type="molecule type" value="Genomic_DNA"/>
</dbReference>
<keyword evidence="3" id="KW-0547">Nucleotide-binding</keyword>
<dbReference type="PANTHER" id="PTHR42734:SF5">
    <property type="entry name" value="IRON TRANSPORT SYSTEM ATP-BINDING PROTEIN HI_0361-RELATED"/>
    <property type="match status" value="1"/>
</dbReference>
<dbReference type="NCBIfam" id="NF040873">
    <property type="entry name" value="AztA"/>
    <property type="match status" value="1"/>
</dbReference>
<organism evidence="6 7">
    <name type="scientific">Streptomyces carpaticus</name>
    <dbReference type="NCBI Taxonomy" id="285558"/>
    <lineage>
        <taxon>Bacteria</taxon>
        <taxon>Bacillati</taxon>
        <taxon>Actinomycetota</taxon>
        <taxon>Actinomycetes</taxon>
        <taxon>Kitasatosporales</taxon>
        <taxon>Streptomycetaceae</taxon>
        <taxon>Streptomyces</taxon>
    </lineage>
</organism>
<protein>
    <submittedName>
        <fullName evidence="6">Zinc ABC transporter ATP-binding protein AztA</fullName>
    </submittedName>
</protein>
<evidence type="ECO:0000256" key="3">
    <source>
        <dbReference type="ARBA" id="ARBA00022741"/>
    </source>
</evidence>
<evidence type="ECO:0000256" key="1">
    <source>
        <dbReference type="ARBA" id="ARBA00005417"/>
    </source>
</evidence>
<feature type="domain" description="ABC transporter" evidence="5">
    <location>
        <begin position="3"/>
        <end position="208"/>
    </location>
</feature>
<dbReference type="InterPro" id="IPR050153">
    <property type="entry name" value="Metal_Ion_Import_ABC"/>
</dbReference>
<evidence type="ECO:0000256" key="2">
    <source>
        <dbReference type="ARBA" id="ARBA00022448"/>
    </source>
</evidence>
<keyword evidence="4 6" id="KW-0067">ATP-binding</keyword>
<keyword evidence="2" id="KW-0813">Transport</keyword>
<dbReference type="InterPro" id="IPR027417">
    <property type="entry name" value="P-loop_NTPase"/>
</dbReference>
<dbReference type="SMART" id="SM00382">
    <property type="entry name" value="AAA"/>
    <property type="match status" value="1"/>
</dbReference>
<dbReference type="Gene3D" id="3.40.50.300">
    <property type="entry name" value="P-loop containing nucleotide triphosphate hydrolases"/>
    <property type="match status" value="1"/>
</dbReference>
<evidence type="ECO:0000259" key="5">
    <source>
        <dbReference type="PROSITE" id="PS50893"/>
    </source>
</evidence>
<dbReference type="InterPro" id="IPR003593">
    <property type="entry name" value="AAA+_ATPase"/>
</dbReference>
<dbReference type="Pfam" id="PF00005">
    <property type="entry name" value="ABC_tran"/>
    <property type="match status" value="1"/>
</dbReference>
<gene>
    <name evidence="6" type="primary">aztA</name>
    <name evidence="6" type="ORF">ACE11A_25140</name>
</gene>
<evidence type="ECO:0000313" key="7">
    <source>
        <dbReference type="Proteomes" id="UP001577267"/>
    </source>
</evidence>
<keyword evidence="7" id="KW-1185">Reference proteome</keyword>
<evidence type="ECO:0000256" key="4">
    <source>
        <dbReference type="ARBA" id="ARBA00022840"/>
    </source>
</evidence>
<evidence type="ECO:0000313" key="6">
    <source>
        <dbReference type="EMBL" id="MFB4197627.1"/>
    </source>
</evidence>
<dbReference type="RefSeq" id="WP_375066167.1">
    <property type="nucleotide sequence ID" value="NZ_JBHGBT010000040.1"/>
</dbReference>
<dbReference type="GO" id="GO:0005524">
    <property type="term" value="F:ATP binding"/>
    <property type="evidence" value="ECO:0007669"/>
    <property type="project" value="UniProtKB-KW"/>
</dbReference>
<dbReference type="PANTHER" id="PTHR42734">
    <property type="entry name" value="METAL TRANSPORT SYSTEM ATP-BINDING PROTEIN TM_0124-RELATED"/>
    <property type="match status" value="1"/>
</dbReference>
<dbReference type="Proteomes" id="UP001577267">
    <property type="component" value="Unassembled WGS sequence"/>
</dbReference>
<name>A0ABV4ZU24_9ACTN</name>